<accession>A0A1I3KSH3</accession>
<protein>
    <submittedName>
        <fullName evidence="2">Uncharacterized protein</fullName>
    </submittedName>
</protein>
<evidence type="ECO:0000256" key="1">
    <source>
        <dbReference type="SAM" id="Phobius"/>
    </source>
</evidence>
<dbReference type="AlphaFoldDB" id="A0A1I3KSH3"/>
<evidence type="ECO:0000313" key="3">
    <source>
        <dbReference type="Proteomes" id="UP000242763"/>
    </source>
</evidence>
<organism evidence="2 3">
    <name type="scientific">Aquamicrobium aerolatum DSM 21857</name>
    <dbReference type="NCBI Taxonomy" id="1121003"/>
    <lineage>
        <taxon>Bacteria</taxon>
        <taxon>Pseudomonadati</taxon>
        <taxon>Pseudomonadota</taxon>
        <taxon>Alphaproteobacteria</taxon>
        <taxon>Hyphomicrobiales</taxon>
        <taxon>Phyllobacteriaceae</taxon>
        <taxon>Aerobium</taxon>
    </lineage>
</organism>
<dbReference type="EMBL" id="FORF01000006">
    <property type="protein sequence ID" value="SFI75491.1"/>
    <property type="molecule type" value="Genomic_DNA"/>
</dbReference>
<feature type="transmembrane region" description="Helical" evidence="1">
    <location>
        <begin position="32"/>
        <end position="48"/>
    </location>
</feature>
<dbReference type="STRING" id="1121003.SAMN03080618_01240"/>
<keyword evidence="1" id="KW-0472">Membrane</keyword>
<proteinExistence type="predicted"/>
<sequence>MIRVVVFALVLVATLYLLVRLAGELRRGNVDWKGVALAAGFVMLALYLRRITEIGGFV</sequence>
<keyword evidence="1" id="KW-0812">Transmembrane</keyword>
<dbReference type="Proteomes" id="UP000242763">
    <property type="component" value="Unassembled WGS sequence"/>
</dbReference>
<evidence type="ECO:0000313" key="2">
    <source>
        <dbReference type="EMBL" id="SFI75491.1"/>
    </source>
</evidence>
<dbReference type="RefSeq" id="WP_175556648.1">
    <property type="nucleotide sequence ID" value="NZ_FORF01000006.1"/>
</dbReference>
<keyword evidence="1" id="KW-1133">Transmembrane helix</keyword>
<name>A0A1I3KSH3_9HYPH</name>
<keyword evidence="3" id="KW-1185">Reference proteome</keyword>
<gene>
    <name evidence="2" type="ORF">SAMN03080618_01240</name>
</gene>
<reference evidence="3" key="1">
    <citation type="submission" date="2016-10" db="EMBL/GenBank/DDBJ databases">
        <authorList>
            <person name="Varghese N."/>
            <person name="Submissions S."/>
        </authorList>
    </citation>
    <scope>NUCLEOTIDE SEQUENCE [LARGE SCALE GENOMIC DNA]</scope>
    <source>
        <strain evidence="3">DSM 21857</strain>
    </source>
</reference>